<dbReference type="EMBL" id="BSOW01000010">
    <property type="protein sequence ID" value="GLR86517.1"/>
    <property type="molecule type" value="Genomic_DNA"/>
</dbReference>
<dbReference type="RefSeq" id="WP_284267019.1">
    <property type="nucleotide sequence ID" value="NZ_BSOW01000010.1"/>
</dbReference>
<gene>
    <name evidence="1" type="ORF">GCM10007857_32280</name>
</gene>
<evidence type="ECO:0000313" key="1">
    <source>
        <dbReference type="EMBL" id="GLR86517.1"/>
    </source>
</evidence>
<comment type="caution">
    <text evidence="1">The sequence shown here is derived from an EMBL/GenBank/DDBJ whole genome shotgun (WGS) entry which is preliminary data.</text>
</comment>
<accession>A0ABQ6AWD9</accession>
<organism evidence="1 2">
    <name type="scientific">Bradyrhizobium iriomotense</name>
    <dbReference type="NCBI Taxonomy" id="441950"/>
    <lineage>
        <taxon>Bacteria</taxon>
        <taxon>Pseudomonadati</taxon>
        <taxon>Pseudomonadota</taxon>
        <taxon>Alphaproteobacteria</taxon>
        <taxon>Hyphomicrobiales</taxon>
        <taxon>Nitrobacteraceae</taxon>
        <taxon>Bradyrhizobium</taxon>
    </lineage>
</organism>
<reference evidence="2" key="1">
    <citation type="journal article" date="2019" name="Int. J. Syst. Evol. Microbiol.">
        <title>The Global Catalogue of Microorganisms (GCM) 10K type strain sequencing project: providing services to taxonomists for standard genome sequencing and annotation.</title>
        <authorList>
            <consortium name="The Broad Institute Genomics Platform"/>
            <consortium name="The Broad Institute Genome Sequencing Center for Infectious Disease"/>
            <person name="Wu L."/>
            <person name="Ma J."/>
        </authorList>
    </citation>
    <scope>NUCLEOTIDE SEQUENCE [LARGE SCALE GENOMIC DNA]</scope>
    <source>
        <strain evidence="2">NBRC 102520</strain>
    </source>
</reference>
<name>A0ABQ6AWD9_9BRAD</name>
<evidence type="ECO:0000313" key="2">
    <source>
        <dbReference type="Proteomes" id="UP001156905"/>
    </source>
</evidence>
<keyword evidence="2" id="KW-1185">Reference proteome</keyword>
<protein>
    <recommendedName>
        <fullName evidence="3">DNA-binding protein</fullName>
    </recommendedName>
</protein>
<dbReference type="Proteomes" id="UP001156905">
    <property type="component" value="Unassembled WGS sequence"/>
</dbReference>
<sequence>MQPDAAPQNKQVHLADDILKGADAIADFLFHGTSDDQRSRNRRKVYYLVESSRLPIFRLGSMLCARKSKLLDFIATQENRVLESGQ</sequence>
<evidence type="ECO:0008006" key="3">
    <source>
        <dbReference type="Google" id="ProtNLM"/>
    </source>
</evidence>
<proteinExistence type="predicted"/>